<evidence type="ECO:0000313" key="1">
    <source>
        <dbReference type="EMBL" id="MBX24900.1"/>
    </source>
</evidence>
<accession>A0A2P2M3V2</accession>
<name>A0A2P2M3V2_RHIMU</name>
<keyword evidence="1" id="KW-0808">Transferase</keyword>
<dbReference type="EMBL" id="GGEC01044416">
    <property type="protein sequence ID" value="MBX24900.1"/>
    <property type="molecule type" value="Transcribed_RNA"/>
</dbReference>
<protein>
    <submittedName>
        <fullName evidence="1">Heparan-alpha-glucosaminide N-acetyltransferase</fullName>
    </submittedName>
</protein>
<proteinExistence type="predicted"/>
<organism evidence="1">
    <name type="scientific">Rhizophora mucronata</name>
    <name type="common">Asiatic mangrove</name>
    <dbReference type="NCBI Taxonomy" id="61149"/>
    <lineage>
        <taxon>Eukaryota</taxon>
        <taxon>Viridiplantae</taxon>
        <taxon>Streptophyta</taxon>
        <taxon>Embryophyta</taxon>
        <taxon>Tracheophyta</taxon>
        <taxon>Spermatophyta</taxon>
        <taxon>Magnoliopsida</taxon>
        <taxon>eudicotyledons</taxon>
        <taxon>Gunneridae</taxon>
        <taxon>Pentapetalae</taxon>
        <taxon>rosids</taxon>
        <taxon>fabids</taxon>
        <taxon>Malpighiales</taxon>
        <taxon>Rhizophoraceae</taxon>
        <taxon>Rhizophora</taxon>
    </lineage>
</organism>
<sequence length="83" mass="9593">MVLTLKGYAGLAFCREYLLGTLLQPYVRFGFHIEDQGKQICSRVIFGIGAWHLPCQRYTWGCCMVYMFQIGSLRCPTQFLCFP</sequence>
<reference evidence="1" key="1">
    <citation type="submission" date="2018-02" db="EMBL/GenBank/DDBJ databases">
        <title>Rhizophora mucronata_Transcriptome.</title>
        <authorList>
            <person name="Meera S.P."/>
            <person name="Sreeshan A."/>
            <person name="Augustine A."/>
        </authorList>
    </citation>
    <scope>NUCLEOTIDE SEQUENCE</scope>
    <source>
        <tissue evidence="1">Leaf</tissue>
    </source>
</reference>
<dbReference type="AlphaFoldDB" id="A0A2P2M3V2"/>
<dbReference type="GO" id="GO:0016740">
    <property type="term" value="F:transferase activity"/>
    <property type="evidence" value="ECO:0007669"/>
    <property type="project" value="UniProtKB-KW"/>
</dbReference>